<dbReference type="OrthoDB" id="7701249at2759"/>
<organism evidence="2 3">
    <name type="scientific">Portunus trituberculatus</name>
    <name type="common">Swimming crab</name>
    <name type="synonym">Neptunus trituberculatus</name>
    <dbReference type="NCBI Taxonomy" id="210409"/>
    <lineage>
        <taxon>Eukaryota</taxon>
        <taxon>Metazoa</taxon>
        <taxon>Ecdysozoa</taxon>
        <taxon>Arthropoda</taxon>
        <taxon>Crustacea</taxon>
        <taxon>Multicrustacea</taxon>
        <taxon>Malacostraca</taxon>
        <taxon>Eumalacostraca</taxon>
        <taxon>Eucarida</taxon>
        <taxon>Decapoda</taxon>
        <taxon>Pleocyemata</taxon>
        <taxon>Brachyura</taxon>
        <taxon>Eubrachyura</taxon>
        <taxon>Portunoidea</taxon>
        <taxon>Portunidae</taxon>
        <taxon>Portuninae</taxon>
        <taxon>Portunus</taxon>
    </lineage>
</organism>
<name>A0A5B7G6X4_PORTR</name>
<feature type="region of interest" description="Disordered" evidence="1">
    <location>
        <begin position="1"/>
        <end position="40"/>
    </location>
</feature>
<protein>
    <submittedName>
        <fullName evidence="2">Uncharacterized protein</fullName>
    </submittedName>
</protein>
<evidence type="ECO:0000313" key="2">
    <source>
        <dbReference type="EMBL" id="MPC52838.1"/>
    </source>
</evidence>
<sequence length="207" mass="22434">MAADAAHPVSSNVPPPGPWGSTGSFSGFRSDSAVSDEEGELVEEVQSGSVLLQAAKSFGPTDDISEDVDKDVAGMVNHLFTNGMRAVDYEDILDDDITKRPSNCQVLSPIECNVQVLNALNSEARKSYFRLKEVSKDIVKAASIVVKSLIILDRVANDEGHSVMAQEVAKLNGSLALLGNANFKYTLTRRHIIKREINQKYAHLCSS</sequence>
<proteinExistence type="predicted"/>
<evidence type="ECO:0000313" key="3">
    <source>
        <dbReference type="Proteomes" id="UP000324222"/>
    </source>
</evidence>
<gene>
    <name evidence="2" type="ORF">E2C01_046717</name>
</gene>
<dbReference type="Proteomes" id="UP000324222">
    <property type="component" value="Unassembled WGS sequence"/>
</dbReference>
<keyword evidence="3" id="KW-1185">Reference proteome</keyword>
<accession>A0A5B7G6X4</accession>
<dbReference type="PANTHER" id="PTHR34239:SF2">
    <property type="entry name" value="TRANSPOSABLE ELEMENT P TRANSPOSASE_THAP9 CONSERVED DOMAIN-CONTAINING PROTEIN"/>
    <property type="match status" value="1"/>
</dbReference>
<reference evidence="2 3" key="1">
    <citation type="submission" date="2019-05" db="EMBL/GenBank/DDBJ databases">
        <title>Another draft genome of Portunus trituberculatus and its Hox gene families provides insights of decapod evolution.</title>
        <authorList>
            <person name="Jeong J.-H."/>
            <person name="Song I."/>
            <person name="Kim S."/>
            <person name="Choi T."/>
            <person name="Kim D."/>
            <person name="Ryu S."/>
            <person name="Kim W."/>
        </authorList>
    </citation>
    <scope>NUCLEOTIDE SEQUENCE [LARGE SCALE GENOMIC DNA]</scope>
    <source>
        <tissue evidence="2">Muscle</tissue>
    </source>
</reference>
<comment type="caution">
    <text evidence="2">The sequence shown here is derived from an EMBL/GenBank/DDBJ whole genome shotgun (WGS) entry which is preliminary data.</text>
</comment>
<dbReference type="PANTHER" id="PTHR34239">
    <property type="entry name" value="APPLE DOMAIN-CONTAINING PROTEIN"/>
    <property type="match status" value="1"/>
</dbReference>
<evidence type="ECO:0000256" key="1">
    <source>
        <dbReference type="SAM" id="MobiDB-lite"/>
    </source>
</evidence>
<dbReference type="AlphaFoldDB" id="A0A5B7G6X4"/>
<dbReference type="EMBL" id="VSRR010011187">
    <property type="protein sequence ID" value="MPC52838.1"/>
    <property type="molecule type" value="Genomic_DNA"/>
</dbReference>
<feature type="compositionally biased region" description="Polar residues" evidence="1">
    <location>
        <begin position="21"/>
        <end position="33"/>
    </location>
</feature>